<dbReference type="AlphaFoldDB" id="A0A7W8B791"/>
<dbReference type="Pfam" id="PF01068">
    <property type="entry name" value="DNA_ligase_A_M"/>
    <property type="match status" value="1"/>
</dbReference>
<evidence type="ECO:0000259" key="2">
    <source>
        <dbReference type="Pfam" id="PF01068"/>
    </source>
</evidence>
<keyword evidence="4" id="KW-1185">Reference proteome</keyword>
<feature type="region of interest" description="Disordered" evidence="1">
    <location>
        <begin position="1"/>
        <end position="26"/>
    </location>
</feature>
<comment type="caution">
    <text evidence="3">The sequence shown here is derived from an EMBL/GenBank/DDBJ whole genome shotgun (WGS) entry which is preliminary data.</text>
</comment>
<gene>
    <name evidence="3" type="ORF">FHS40_008983</name>
</gene>
<dbReference type="GO" id="GO:0006310">
    <property type="term" value="P:DNA recombination"/>
    <property type="evidence" value="ECO:0007669"/>
    <property type="project" value="InterPro"/>
</dbReference>
<dbReference type="GO" id="GO:0006281">
    <property type="term" value="P:DNA repair"/>
    <property type="evidence" value="ECO:0007669"/>
    <property type="project" value="InterPro"/>
</dbReference>
<feature type="domain" description="ATP-dependent DNA ligase family profile" evidence="2">
    <location>
        <begin position="500"/>
        <end position="557"/>
    </location>
</feature>
<dbReference type="SUPFAM" id="SSF56091">
    <property type="entry name" value="DNA ligase/mRNA capping enzyme, catalytic domain"/>
    <property type="match status" value="1"/>
</dbReference>
<proteinExistence type="predicted"/>
<dbReference type="GO" id="GO:0005524">
    <property type="term" value="F:ATP binding"/>
    <property type="evidence" value="ECO:0007669"/>
    <property type="project" value="InterPro"/>
</dbReference>
<dbReference type="Gene3D" id="3.30.470.30">
    <property type="entry name" value="DNA ligase/mRNA capping enzyme"/>
    <property type="match status" value="1"/>
</dbReference>
<keyword evidence="3" id="KW-0238">DNA-binding</keyword>
<evidence type="ECO:0000313" key="4">
    <source>
        <dbReference type="Proteomes" id="UP000549009"/>
    </source>
</evidence>
<feature type="non-terminal residue" evidence="3">
    <location>
        <position position="558"/>
    </location>
</feature>
<dbReference type="Proteomes" id="UP000549009">
    <property type="component" value="Unassembled WGS sequence"/>
</dbReference>
<dbReference type="GO" id="GO:0003677">
    <property type="term" value="F:DNA binding"/>
    <property type="evidence" value="ECO:0007669"/>
    <property type="project" value="UniProtKB-KW"/>
</dbReference>
<dbReference type="EMBL" id="JACHJD010000043">
    <property type="protein sequence ID" value="MBB5109853.1"/>
    <property type="molecule type" value="Genomic_DNA"/>
</dbReference>
<feature type="region of interest" description="Disordered" evidence="1">
    <location>
        <begin position="448"/>
        <end position="469"/>
    </location>
</feature>
<organism evidence="3 4">
    <name type="scientific">Streptomyces spectabilis</name>
    <dbReference type="NCBI Taxonomy" id="68270"/>
    <lineage>
        <taxon>Bacteria</taxon>
        <taxon>Bacillati</taxon>
        <taxon>Actinomycetota</taxon>
        <taxon>Actinomycetes</taxon>
        <taxon>Kitasatosporales</taxon>
        <taxon>Streptomycetaceae</taxon>
        <taxon>Streptomyces</taxon>
    </lineage>
</organism>
<reference evidence="3 4" key="1">
    <citation type="submission" date="2020-08" db="EMBL/GenBank/DDBJ databases">
        <title>Genomic Encyclopedia of Type Strains, Phase III (KMG-III): the genomes of soil and plant-associated and newly described type strains.</title>
        <authorList>
            <person name="Whitman W."/>
        </authorList>
    </citation>
    <scope>NUCLEOTIDE SEQUENCE [LARGE SCALE GENOMIC DNA]</scope>
    <source>
        <strain evidence="3 4">CECT 3146</strain>
    </source>
</reference>
<feature type="region of interest" description="Disordered" evidence="1">
    <location>
        <begin position="183"/>
        <end position="262"/>
    </location>
</feature>
<dbReference type="InterPro" id="IPR016059">
    <property type="entry name" value="DNA_ligase_ATP-dep_CS"/>
</dbReference>
<evidence type="ECO:0000256" key="1">
    <source>
        <dbReference type="SAM" id="MobiDB-lite"/>
    </source>
</evidence>
<dbReference type="GO" id="GO:0003910">
    <property type="term" value="F:DNA ligase (ATP) activity"/>
    <property type="evidence" value="ECO:0007669"/>
    <property type="project" value="InterPro"/>
</dbReference>
<dbReference type="PROSITE" id="PS00697">
    <property type="entry name" value="DNA_LIGASE_A1"/>
    <property type="match status" value="1"/>
</dbReference>
<sequence>MMQHAGACRHTQLPGRRDDPLRGTAATPLQHDPVLVQDPEHHGIATTASRRLRRAHDFLAAAHFMVDSGFHPDAGPTTLRLAAAFAARMHRSKDGHLAFSAEATARQLGLSRRAVYRHTRVLRELGLLAYVEHGSKRNVLRTRHGSAWTREHGYRGTATIFAAVAPPVWDRAMGHKTAGEGYTARVTGVTDSGRRRATASAAERRRQRPSQPRRTPVDNTRPCTPSVMPPQPPAPAPVRREKKDSTTRRRATPSPVRALRLKGSTGWTPAETAHAMGQARSVQIRTWWTQGFCLRQLAFALRPLLAAGWTAQEITRELSRWTVRRRPRHPAAYITAEIRRRTHTGYLLLPDRFPTPYQLPVSTGDDDSTPHGPRYAAMQARKAAAHRPAAARARTQLADVRQQLAALRSPRPSHPIWPPSALAAARPENVLLTPEEIAQLLERTSPLARDSVGPSWGEAQEPGMAGDRPGQKWIMAVLPRIAPMLASPGPLPPPSTDRLWGAETKYDGQRAIAYLPGDGSVLLRSRSGADITAAYPELGALGMSVDGPAVVDGEIVVL</sequence>
<name>A0A7W8B791_STRST</name>
<accession>A0A7W8B791</accession>
<feature type="compositionally biased region" description="Pro residues" evidence="1">
    <location>
        <begin position="227"/>
        <end position="236"/>
    </location>
</feature>
<feature type="compositionally biased region" description="Basic and acidic residues" evidence="1">
    <location>
        <begin position="238"/>
        <end position="247"/>
    </location>
</feature>
<dbReference type="InterPro" id="IPR012310">
    <property type="entry name" value="DNA_ligase_ATP-dep_cent"/>
</dbReference>
<protein>
    <submittedName>
        <fullName evidence="3">DNA-binding transcriptional ArsR family regulator</fullName>
    </submittedName>
</protein>
<evidence type="ECO:0000313" key="3">
    <source>
        <dbReference type="EMBL" id="MBB5109853.1"/>
    </source>
</evidence>